<feature type="coiled-coil region" evidence="1">
    <location>
        <begin position="19"/>
        <end position="56"/>
    </location>
</feature>
<dbReference type="RefSeq" id="WP_231440769.1">
    <property type="nucleotide sequence ID" value="NZ_JAJOMB010000005.1"/>
</dbReference>
<keyword evidence="3" id="KW-1185">Reference proteome</keyword>
<protein>
    <submittedName>
        <fullName evidence="2">Uncharacterized protein</fullName>
    </submittedName>
</protein>
<keyword evidence="1" id="KW-0175">Coiled coil</keyword>
<dbReference type="AlphaFoldDB" id="A0A9X1NAB2"/>
<evidence type="ECO:0000313" key="2">
    <source>
        <dbReference type="EMBL" id="MCD5311507.1"/>
    </source>
</evidence>
<sequence length="487" mass="53002">MNLLGKLESLTPRAIGQARAEAQAERRAAQLEAARIAREQAEIRALQEHVAEQLNAPFLAAVAAWTESGAWPDLPAEVREQLDQIAAQVQTVMNGPGSAAIVSGERAWADALPGMVEQLLSCGEAAKAKAPGLSVAITGVILASRPGSRASWRQRALAAENTGDLPTAIHAHQSYLNITHNNRLGVIERVQALTERDDRRLRLAIALRTATKARAPLPAEGALALQMLEQPTPRRVLDDAVAKLAVALAALPVAELARPDLQDVLHGAVRWRRHARLKPAPLTEDNARELLVLRLNDLRQRLAGSKVCLVTPLRHRLLDAGLGERVDEYDVVVRFGPSGNVPADAGSRTDLQVIQHDAIDGWDVQAWLRLILADDPRDWVTGLRTRLVPGKQHAVAEKVLRRPLRHPVAAAPQPGETAALIADADPSEPATDEVSDAYQLIRLLDLLAVCERVDLVGFHPEEDFGAAERSWLNPRLERLDEHAIGVR</sequence>
<accession>A0A9X1NAB2</accession>
<dbReference type="Proteomes" id="UP001138997">
    <property type="component" value="Unassembled WGS sequence"/>
</dbReference>
<reference evidence="2" key="1">
    <citation type="submission" date="2021-11" db="EMBL/GenBank/DDBJ databases">
        <title>Streptomyces corallinus and Kineosporia corallina sp. nov., two new coral-derived marine actinobacteria.</title>
        <authorList>
            <person name="Buangrab K."/>
            <person name="Sutthacheep M."/>
            <person name="Yeemin T."/>
            <person name="Harunari E."/>
            <person name="Igarashi Y."/>
            <person name="Sripreechasak P."/>
            <person name="Kanchanasin P."/>
            <person name="Tanasupawat S."/>
            <person name="Phongsopitanun W."/>
        </authorList>
    </citation>
    <scope>NUCLEOTIDE SEQUENCE</scope>
    <source>
        <strain evidence="2">JCM 31032</strain>
    </source>
</reference>
<name>A0A9X1NAB2_9ACTN</name>
<evidence type="ECO:0000256" key="1">
    <source>
        <dbReference type="SAM" id="Coils"/>
    </source>
</evidence>
<gene>
    <name evidence="2" type="ORF">LR394_11395</name>
</gene>
<evidence type="ECO:0000313" key="3">
    <source>
        <dbReference type="Proteomes" id="UP001138997"/>
    </source>
</evidence>
<comment type="caution">
    <text evidence="2">The sequence shown here is derived from an EMBL/GenBank/DDBJ whole genome shotgun (WGS) entry which is preliminary data.</text>
</comment>
<dbReference type="EMBL" id="JAJOMB010000005">
    <property type="protein sequence ID" value="MCD5311507.1"/>
    <property type="molecule type" value="Genomic_DNA"/>
</dbReference>
<proteinExistence type="predicted"/>
<organism evidence="2 3">
    <name type="scientific">Kineosporia babensis</name>
    <dbReference type="NCBI Taxonomy" id="499548"/>
    <lineage>
        <taxon>Bacteria</taxon>
        <taxon>Bacillati</taxon>
        <taxon>Actinomycetota</taxon>
        <taxon>Actinomycetes</taxon>
        <taxon>Kineosporiales</taxon>
        <taxon>Kineosporiaceae</taxon>
        <taxon>Kineosporia</taxon>
    </lineage>
</organism>